<evidence type="ECO:0000256" key="2">
    <source>
        <dbReference type="ARBA" id="ARBA00010271"/>
    </source>
</evidence>
<feature type="domain" description="Exostosin GT47" evidence="6">
    <location>
        <begin position="142"/>
        <end position="464"/>
    </location>
</feature>
<comment type="similarity">
    <text evidence="2">Belongs to the glycosyltransferase 47 family.</text>
</comment>
<dbReference type="GO" id="GO:0016757">
    <property type="term" value="F:glycosyltransferase activity"/>
    <property type="evidence" value="ECO:0007669"/>
    <property type="project" value="UniProtKB-KW"/>
</dbReference>
<keyword evidence="5" id="KW-0333">Golgi apparatus</keyword>
<name>A0A2I0XDZ5_9ASPA</name>
<keyword evidence="8" id="KW-1185">Reference proteome</keyword>
<comment type="subcellular location">
    <subcellularLocation>
        <location evidence="1">Golgi apparatus membrane</location>
        <topology evidence="1">Single-pass type II membrane protein</topology>
    </subcellularLocation>
</comment>
<evidence type="ECO:0000256" key="5">
    <source>
        <dbReference type="ARBA" id="ARBA00023034"/>
    </source>
</evidence>
<evidence type="ECO:0000313" key="7">
    <source>
        <dbReference type="EMBL" id="PKU86120.1"/>
    </source>
</evidence>
<evidence type="ECO:0000259" key="6">
    <source>
        <dbReference type="Pfam" id="PF03016"/>
    </source>
</evidence>
<evidence type="ECO:0000256" key="1">
    <source>
        <dbReference type="ARBA" id="ARBA00004323"/>
    </source>
</evidence>
<evidence type="ECO:0000256" key="4">
    <source>
        <dbReference type="ARBA" id="ARBA00022968"/>
    </source>
</evidence>
<dbReference type="InterPro" id="IPR004263">
    <property type="entry name" value="Exostosin"/>
</dbReference>
<protein>
    <submittedName>
        <fullName evidence="7">Xyloglucan galactosyltransferase KATAMARI1 like</fullName>
    </submittedName>
</protein>
<keyword evidence="3 7" id="KW-0328">Glycosyltransferase</keyword>
<dbReference type="STRING" id="906689.A0A2I0XDZ5"/>
<dbReference type="InterPro" id="IPR040911">
    <property type="entry name" value="Exostosin_GT47"/>
</dbReference>
<dbReference type="Pfam" id="PF03016">
    <property type="entry name" value="Exostosin_GT47"/>
    <property type="match status" value="1"/>
</dbReference>
<reference evidence="7 8" key="1">
    <citation type="journal article" date="2016" name="Sci. Rep.">
        <title>The Dendrobium catenatum Lindl. genome sequence provides insights into polysaccharide synthase, floral development and adaptive evolution.</title>
        <authorList>
            <person name="Zhang G.Q."/>
            <person name="Xu Q."/>
            <person name="Bian C."/>
            <person name="Tsai W.C."/>
            <person name="Yeh C.M."/>
            <person name="Liu K.W."/>
            <person name="Yoshida K."/>
            <person name="Zhang L.S."/>
            <person name="Chang S.B."/>
            <person name="Chen F."/>
            <person name="Shi Y."/>
            <person name="Su Y.Y."/>
            <person name="Zhang Y.Q."/>
            <person name="Chen L.J."/>
            <person name="Yin Y."/>
            <person name="Lin M."/>
            <person name="Huang H."/>
            <person name="Deng H."/>
            <person name="Wang Z.W."/>
            <person name="Zhu S.L."/>
            <person name="Zhao X."/>
            <person name="Deng C."/>
            <person name="Niu S.C."/>
            <person name="Huang J."/>
            <person name="Wang M."/>
            <person name="Liu G.H."/>
            <person name="Yang H.J."/>
            <person name="Xiao X.J."/>
            <person name="Hsiao Y.Y."/>
            <person name="Wu W.L."/>
            <person name="Chen Y.Y."/>
            <person name="Mitsuda N."/>
            <person name="Ohme-Takagi M."/>
            <person name="Luo Y.B."/>
            <person name="Van de Peer Y."/>
            <person name="Liu Z.J."/>
        </authorList>
    </citation>
    <scope>NUCLEOTIDE SEQUENCE [LARGE SCALE GENOMIC DNA]</scope>
    <source>
        <tissue evidence="7">The whole plant</tissue>
    </source>
</reference>
<dbReference type="PANTHER" id="PTHR11062:SF117">
    <property type="entry name" value="XYLOGLUCAN-SPECIFIC GALACTURONOSYLTRANSFERASE 1"/>
    <property type="match status" value="1"/>
</dbReference>
<dbReference type="GO" id="GO:0000139">
    <property type="term" value="C:Golgi membrane"/>
    <property type="evidence" value="ECO:0007669"/>
    <property type="project" value="UniProtKB-SubCell"/>
</dbReference>
<accession>A0A2I0XDZ5</accession>
<proteinExistence type="inferred from homology"/>
<gene>
    <name evidence="7" type="ORF">MA16_Dca001951</name>
</gene>
<dbReference type="AlphaFoldDB" id="A0A2I0XDZ5"/>
<dbReference type="PANTHER" id="PTHR11062">
    <property type="entry name" value="EXOSTOSIN HEPARAN SULFATE GLYCOSYLTRANSFERASE -RELATED"/>
    <property type="match status" value="1"/>
</dbReference>
<keyword evidence="4" id="KW-0812">Transmembrane</keyword>
<organism evidence="7 8">
    <name type="scientific">Dendrobium catenatum</name>
    <dbReference type="NCBI Taxonomy" id="906689"/>
    <lineage>
        <taxon>Eukaryota</taxon>
        <taxon>Viridiplantae</taxon>
        <taxon>Streptophyta</taxon>
        <taxon>Embryophyta</taxon>
        <taxon>Tracheophyta</taxon>
        <taxon>Spermatophyta</taxon>
        <taxon>Magnoliopsida</taxon>
        <taxon>Liliopsida</taxon>
        <taxon>Asparagales</taxon>
        <taxon>Orchidaceae</taxon>
        <taxon>Epidendroideae</taxon>
        <taxon>Malaxideae</taxon>
        <taxon>Dendrobiinae</taxon>
        <taxon>Dendrobium</taxon>
    </lineage>
</organism>
<dbReference type="EMBL" id="KZ501954">
    <property type="protein sequence ID" value="PKU86120.1"/>
    <property type="molecule type" value="Genomic_DNA"/>
</dbReference>
<dbReference type="Proteomes" id="UP000233837">
    <property type="component" value="Unassembled WGS sequence"/>
</dbReference>
<sequence>MNHSRINNPPAMAITLMHRRSNFQRLPTKTAAFLPPSPPKTSSFFSFSTSFLLLVLLTIWSLSVLLSSSFQICFSSRKLDSYCISSGALSHSLRHLIPPSNLSRTYKPITAANNEISEAVKLVEEKLHLMRKWVSANSNINCSGKGIFVYDLPSKFNKDLIAQCNKLLPWTDLCEFLVKDGIGLPIPRLGPGWYRTHQYSLEPIFHSRVLNHRCRVSDPAQARLFYVPFYAGLDVLRWHFANASISDKDRLSSELVKWLETRPEWTRRSGRDHMFVLGKISWDFRRVGDGPWGSNFLSLPEMQSPFKFLIERQPWELNEIGIPHPTHFHPHSDDDIATWQARVASAARGKLVSFVGAARPESTESIRSVLIKQCTAAAAECRFVDCGGGGCGEPGDVMTTFMESEFCLQPPGDSPTRKSVFDGLVAGCIPVIFNPFTAYYQYPWHLPEDYEKYSVYVEEEEVRTGKVNVMERLRAVEPDKRKEMRRYIIYELMPGLLYGDAGSQFRKFRDAFGIIMDSMTEIASKLE</sequence>
<evidence type="ECO:0000313" key="8">
    <source>
        <dbReference type="Proteomes" id="UP000233837"/>
    </source>
</evidence>
<reference evidence="7 8" key="2">
    <citation type="journal article" date="2017" name="Nature">
        <title>The Apostasia genome and the evolution of orchids.</title>
        <authorList>
            <person name="Zhang G.Q."/>
            <person name="Liu K.W."/>
            <person name="Li Z."/>
            <person name="Lohaus R."/>
            <person name="Hsiao Y.Y."/>
            <person name="Niu S.C."/>
            <person name="Wang J.Y."/>
            <person name="Lin Y.C."/>
            <person name="Xu Q."/>
            <person name="Chen L.J."/>
            <person name="Yoshida K."/>
            <person name="Fujiwara S."/>
            <person name="Wang Z.W."/>
            <person name="Zhang Y.Q."/>
            <person name="Mitsuda N."/>
            <person name="Wang M."/>
            <person name="Liu G.H."/>
            <person name="Pecoraro L."/>
            <person name="Huang H.X."/>
            <person name="Xiao X.J."/>
            <person name="Lin M."/>
            <person name="Wu X.Y."/>
            <person name="Wu W.L."/>
            <person name="Chen Y.Y."/>
            <person name="Chang S.B."/>
            <person name="Sakamoto S."/>
            <person name="Ohme-Takagi M."/>
            <person name="Yagi M."/>
            <person name="Zeng S.J."/>
            <person name="Shen C.Y."/>
            <person name="Yeh C.M."/>
            <person name="Luo Y.B."/>
            <person name="Tsai W.C."/>
            <person name="Van de Peer Y."/>
            <person name="Liu Z.J."/>
        </authorList>
    </citation>
    <scope>NUCLEOTIDE SEQUENCE [LARGE SCALE GENOMIC DNA]</scope>
    <source>
        <tissue evidence="7">The whole plant</tissue>
    </source>
</reference>
<keyword evidence="7" id="KW-0808">Transferase</keyword>
<keyword evidence="4" id="KW-0735">Signal-anchor</keyword>
<evidence type="ECO:0000256" key="3">
    <source>
        <dbReference type="ARBA" id="ARBA00022676"/>
    </source>
</evidence>